<dbReference type="GO" id="GO:0005886">
    <property type="term" value="C:plasma membrane"/>
    <property type="evidence" value="ECO:0007669"/>
    <property type="project" value="UniProtKB-SubCell"/>
</dbReference>
<evidence type="ECO:0000256" key="3">
    <source>
        <dbReference type="ARBA" id="ARBA00022475"/>
    </source>
</evidence>
<feature type="domain" description="ABC transmembrane type-1" evidence="9">
    <location>
        <begin position="160"/>
        <end position="393"/>
    </location>
</feature>
<comment type="similarity">
    <text evidence="7">Belongs to the binding-protein-dependent transport system permease family.</text>
</comment>
<dbReference type="GO" id="GO:0055085">
    <property type="term" value="P:transmembrane transport"/>
    <property type="evidence" value="ECO:0007669"/>
    <property type="project" value="InterPro"/>
</dbReference>
<dbReference type="PANTHER" id="PTHR30193:SF37">
    <property type="entry name" value="INNER MEMBRANE ABC TRANSPORTER PERMEASE PROTEIN YCJO"/>
    <property type="match status" value="1"/>
</dbReference>
<dbReference type="Pfam" id="PF00528">
    <property type="entry name" value="BPD_transp_1"/>
    <property type="match status" value="1"/>
</dbReference>
<feature type="transmembrane region" description="Helical" evidence="7">
    <location>
        <begin position="197"/>
        <end position="221"/>
    </location>
</feature>
<gene>
    <name evidence="10" type="ORF">IAC95_05035</name>
</gene>
<name>A0A9D1E488_9BACT</name>
<reference evidence="10" key="2">
    <citation type="journal article" date="2021" name="PeerJ">
        <title>Extensive microbial diversity within the chicken gut microbiome revealed by metagenomics and culture.</title>
        <authorList>
            <person name="Gilroy R."/>
            <person name="Ravi A."/>
            <person name="Getino M."/>
            <person name="Pursley I."/>
            <person name="Horton D.L."/>
            <person name="Alikhan N.F."/>
            <person name="Baker D."/>
            <person name="Gharbi K."/>
            <person name="Hall N."/>
            <person name="Watson M."/>
            <person name="Adriaenssens E.M."/>
            <person name="Foster-Nyarko E."/>
            <person name="Jarju S."/>
            <person name="Secka A."/>
            <person name="Antonio M."/>
            <person name="Oren A."/>
            <person name="Chaudhuri R.R."/>
            <person name="La Ragione R."/>
            <person name="Hildebrand F."/>
            <person name="Pallen M.J."/>
        </authorList>
    </citation>
    <scope>NUCLEOTIDE SEQUENCE</scope>
    <source>
        <strain evidence="10">CHK121-14286</strain>
    </source>
</reference>
<organism evidence="10 11">
    <name type="scientific">Candidatus Fimimonas gallinarum</name>
    <dbReference type="NCBI Taxonomy" id="2840821"/>
    <lineage>
        <taxon>Bacteria</taxon>
        <taxon>Pseudomonadati</taxon>
        <taxon>Myxococcota</taxon>
        <taxon>Myxococcia</taxon>
        <taxon>Myxococcales</taxon>
        <taxon>Cystobacterineae</taxon>
        <taxon>Myxococcaceae</taxon>
        <taxon>Myxococcaceae incertae sedis</taxon>
        <taxon>Candidatus Fimimonas</taxon>
    </lineage>
</organism>
<comment type="subcellular location">
    <subcellularLocation>
        <location evidence="1 7">Cell membrane</location>
        <topology evidence="1 7">Multi-pass membrane protein</topology>
    </subcellularLocation>
</comment>
<dbReference type="SUPFAM" id="SSF161098">
    <property type="entry name" value="MetI-like"/>
    <property type="match status" value="1"/>
</dbReference>
<evidence type="ECO:0000313" key="10">
    <source>
        <dbReference type="EMBL" id="HIR66223.1"/>
    </source>
</evidence>
<feature type="region of interest" description="Disordered" evidence="8">
    <location>
        <begin position="1"/>
        <end position="32"/>
    </location>
</feature>
<keyword evidence="4 7" id="KW-0812">Transmembrane</keyword>
<proteinExistence type="inferred from homology"/>
<dbReference type="InterPro" id="IPR051393">
    <property type="entry name" value="ABC_transporter_permease"/>
</dbReference>
<feature type="transmembrane region" description="Helical" evidence="7">
    <location>
        <begin position="164"/>
        <end position="185"/>
    </location>
</feature>
<dbReference type="EMBL" id="DVHL01000042">
    <property type="protein sequence ID" value="HIR66223.1"/>
    <property type="molecule type" value="Genomic_DNA"/>
</dbReference>
<feature type="transmembrane region" description="Helical" evidence="7">
    <location>
        <begin position="371"/>
        <end position="392"/>
    </location>
</feature>
<dbReference type="AlphaFoldDB" id="A0A9D1E488"/>
<dbReference type="PANTHER" id="PTHR30193">
    <property type="entry name" value="ABC TRANSPORTER PERMEASE PROTEIN"/>
    <property type="match status" value="1"/>
</dbReference>
<evidence type="ECO:0000256" key="8">
    <source>
        <dbReference type="SAM" id="MobiDB-lite"/>
    </source>
</evidence>
<dbReference type="Proteomes" id="UP000824200">
    <property type="component" value="Unassembled WGS sequence"/>
</dbReference>
<dbReference type="CDD" id="cd06261">
    <property type="entry name" value="TM_PBP2"/>
    <property type="match status" value="1"/>
</dbReference>
<dbReference type="PROSITE" id="PS50928">
    <property type="entry name" value="ABC_TM1"/>
    <property type="match status" value="1"/>
</dbReference>
<evidence type="ECO:0000256" key="4">
    <source>
        <dbReference type="ARBA" id="ARBA00022692"/>
    </source>
</evidence>
<reference evidence="10" key="1">
    <citation type="submission" date="2020-10" db="EMBL/GenBank/DDBJ databases">
        <authorList>
            <person name="Gilroy R."/>
        </authorList>
    </citation>
    <scope>NUCLEOTIDE SEQUENCE</scope>
    <source>
        <strain evidence="10">CHK121-14286</strain>
    </source>
</reference>
<evidence type="ECO:0000256" key="2">
    <source>
        <dbReference type="ARBA" id="ARBA00022448"/>
    </source>
</evidence>
<dbReference type="Gene3D" id="1.10.3720.10">
    <property type="entry name" value="MetI-like"/>
    <property type="match status" value="1"/>
</dbReference>
<accession>A0A9D1E488</accession>
<dbReference type="InterPro" id="IPR035906">
    <property type="entry name" value="MetI-like_sf"/>
</dbReference>
<keyword evidence="3" id="KW-1003">Cell membrane</keyword>
<evidence type="ECO:0000256" key="5">
    <source>
        <dbReference type="ARBA" id="ARBA00022989"/>
    </source>
</evidence>
<keyword evidence="5 7" id="KW-1133">Transmembrane helix</keyword>
<evidence type="ECO:0000256" key="6">
    <source>
        <dbReference type="ARBA" id="ARBA00023136"/>
    </source>
</evidence>
<evidence type="ECO:0000256" key="1">
    <source>
        <dbReference type="ARBA" id="ARBA00004651"/>
    </source>
</evidence>
<sequence>MANKKQQLPKDDAVNVADSVAETPEQQKTTLTQKTKQAFASFGGKVKGLFVKDKKQEMPEHKSEEQVVSYSADLLKGPELPRKEKFLRFLGAQSGWLFVLPAVVLMLIFTFYPIVNAFIGAFQQNYNALSGTYDGWGFESFVRVLKGDTGTGGATFVQCLVNTLVFTLISVPLSTLLALLISVALNSIKPLQKAYQTVLFLPYLTNSLAMGAVFATFFTIIGTKNDTATVGIVNNFLEIFGVEPIDWMGIGSPTWDLGAISIPWAKYIVVIVYEVWSGLPFKILILFSALQSVNKQYYDAAKIDGASKSTILWKITAPLISPMISYLLVTGIMGGMKQYSAIVGLFGEQMGIDYDMGTMVGYIYRYISDGYTGYAFAGSLLLFAIIMVITAINTQVSKKRVTY</sequence>
<protein>
    <submittedName>
        <fullName evidence="10">Sugar ABC transporter permease</fullName>
    </submittedName>
</protein>
<dbReference type="InterPro" id="IPR000515">
    <property type="entry name" value="MetI-like"/>
</dbReference>
<feature type="transmembrane region" description="Helical" evidence="7">
    <location>
        <begin position="311"/>
        <end position="329"/>
    </location>
</feature>
<evidence type="ECO:0000256" key="7">
    <source>
        <dbReference type="RuleBase" id="RU363032"/>
    </source>
</evidence>
<keyword evidence="2 7" id="KW-0813">Transport</keyword>
<evidence type="ECO:0000313" key="11">
    <source>
        <dbReference type="Proteomes" id="UP000824200"/>
    </source>
</evidence>
<feature type="transmembrane region" description="Helical" evidence="7">
    <location>
        <begin position="267"/>
        <end position="290"/>
    </location>
</feature>
<feature type="transmembrane region" description="Helical" evidence="7">
    <location>
        <begin position="95"/>
        <end position="115"/>
    </location>
</feature>
<evidence type="ECO:0000259" key="9">
    <source>
        <dbReference type="PROSITE" id="PS50928"/>
    </source>
</evidence>
<keyword evidence="6 7" id="KW-0472">Membrane</keyword>
<comment type="caution">
    <text evidence="10">The sequence shown here is derived from an EMBL/GenBank/DDBJ whole genome shotgun (WGS) entry which is preliminary data.</text>
</comment>